<evidence type="ECO:0000313" key="1">
    <source>
        <dbReference type="EMBL" id="VDP81727.1"/>
    </source>
</evidence>
<reference evidence="1 2" key="1">
    <citation type="submission" date="2018-11" db="EMBL/GenBank/DDBJ databases">
        <authorList>
            <consortium name="Pathogen Informatics"/>
        </authorList>
    </citation>
    <scope>NUCLEOTIDE SEQUENCE [LARGE SCALE GENOMIC DNA]</scope>
    <source>
        <strain>Denwood</strain>
        <strain evidence="2">Zambia</strain>
    </source>
</reference>
<dbReference type="EMBL" id="UZAL01043766">
    <property type="protein sequence ID" value="VDP81727.1"/>
    <property type="molecule type" value="Genomic_DNA"/>
</dbReference>
<accession>A0A183Q0M3</accession>
<sequence>MIVGPHGLTALECCATVAIVAVRPVTALPGTGVIFKPVGVTTVGPLCPAIVTHEFGIIEPTAAVVVGNLIGVGIGTELAGAGVVMRACEIAPALEKFREPADAVNGALTIPLVSTGEDVRECVEVVEGETSYF</sequence>
<name>A0A183Q0M3_9TREM</name>
<gene>
    <name evidence="1" type="ORF">SMTD_LOCUS20159</name>
</gene>
<keyword evidence="2" id="KW-1185">Reference proteome</keyword>
<proteinExistence type="predicted"/>
<dbReference type="Proteomes" id="UP000269396">
    <property type="component" value="Unassembled WGS sequence"/>
</dbReference>
<organism evidence="1 2">
    <name type="scientific">Schistosoma mattheei</name>
    <dbReference type="NCBI Taxonomy" id="31246"/>
    <lineage>
        <taxon>Eukaryota</taxon>
        <taxon>Metazoa</taxon>
        <taxon>Spiralia</taxon>
        <taxon>Lophotrochozoa</taxon>
        <taxon>Platyhelminthes</taxon>
        <taxon>Trematoda</taxon>
        <taxon>Digenea</taxon>
        <taxon>Strigeidida</taxon>
        <taxon>Schistosomatoidea</taxon>
        <taxon>Schistosomatidae</taxon>
        <taxon>Schistosoma</taxon>
    </lineage>
</organism>
<protein>
    <submittedName>
        <fullName evidence="1">Uncharacterized protein</fullName>
    </submittedName>
</protein>
<dbReference type="AlphaFoldDB" id="A0A183Q0M3"/>
<evidence type="ECO:0000313" key="2">
    <source>
        <dbReference type="Proteomes" id="UP000269396"/>
    </source>
</evidence>